<organism evidence="1 2">
    <name type="scientific">Hydnomerulius pinastri MD-312</name>
    <dbReference type="NCBI Taxonomy" id="994086"/>
    <lineage>
        <taxon>Eukaryota</taxon>
        <taxon>Fungi</taxon>
        <taxon>Dikarya</taxon>
        <taxon>Basidiomycota</taxon>
        <taxon>Agaricomycotina</taxon>
        <taxon>Agaricomycetes</taxon>
        <taxon>Agaricomycetidae</taxon>
        <taxon>Boletales</taxon>
        <taxon>Boletales incertae sedis</taxon>
        <taxon>Leucogyrophana</taxon>
    </lineage>
</organism>
<reference evidence="1 2" key="1">
    <citation type="submission" date="2014-04" db="EMBL/GenBank/DDBJ databases">
        <title>Evolutionary Origins and Diversification of the Mycorrhizal Mutualists.</title>
        <authorList>
            <consortium name="DOE Joint Genome Institute"/>
            <consortium name="Mycorrhizal Genomics Consortium"/>
            <person name="Kohler A."/>
            <person name="Kuo A."/>
            <person name="Nagy L.G."/>
            <person name="Floudas D."/>
            <person name="Copeland A."/>
            <person name="Barry K.W."/>
            <person name="Cichocki N."/>
            <person name="Veneault-Fourrey C."/>
            <person name="LaButti K."/>
            <person name="Lindquist E.A."/>
            <person name="Lipzen A."/>
            <person name="Lundell T."/>
            <person name="Morin E."/>
            <person name="Murat C."/>
            <person name="Riley R."/>
            <person name="Ohm R."/>
            <person name="Sun H."/>
            <person name="Tunlid A."/>
            <person name="Henrissat B."/>
            <person name="Grigoriev I.V."/>
            <person name="Hibbett D.S."/>
            <person name="Martin F."/>
        </authorList>
    </citation>
    <scope>NUCLEOTIDE SEQUENCE [LARGE SCALE GENOMIC DNA]</scope>
    <source>
        <strain evidence="1 2">MD-312</strain>
    </source>
</reference>
<dbReference type="Proteomes" id="UP000053820">
    <property type="component" value="Unassembled WGS sequence"/>
</dbReference>
<gene>
    <name evidence="1" type="ORF">HYDPIDRAFT_115639</name>
</gene>
<dbReference type="HOGENOM" id="CLU_2146201_0_0_1"/>
<name>A0A0C9VUR0_9AGAM</name>
<dbReference type="AlphaFoldDB" id="A0A0C9VUR0"/>
<proteinExistence type="predicted"/>
<protein>
    <submittedName>
        <fullName evidence="1">Uncharacterized protein</fullName>
    </submittedName>
</protein>
<accession>A0A0C9VUR0</accession>
<sequence>MSKRIPRHPPHAETLGGAHTPRCQTDWCKLSAQVNRSRASKLRKMCGIISRRILMLIDTALRSSLGSNLSPLEVSEEFREDPRRCVFMPRSHPHELALSAFGSLNPTDTVFL</sequence>
<evidence type="ECO:0000313" key="2">
    <source>
        <dbReference type="Proteomes" id="UP000053820"/>
    </source>
</evidence>
<evidence type="ECO:0000313" key="1">
    <source>
        <dbReference type="EMBL" id="KIJ61790.1"/>
    </source>
</evidence>
<keyword evidence="2" id="KW-1185">Reference proteome</keyword>
<dbReference type="EMBL" id="KN839860">
    <property type="protein sequence ID" value="KIJ61790.1"/>
    <property type="molecule type" value="Genomic_DNA"/>
</dbReference>